<dbReference type="InterPro" id="IPR053063">
    <property type="entry name" value="PWWP_domain_containing_PDP"/>
</dbReference>
<feature type="domain" description="PWWP" evidence="3">
    <location>
        <begin position="38"/>
        <end position="99"/>
    </location>
</feature>
<dbReference type="Proteomes" id="UP000030748">
    <property type="component" value="Unassembled WGS sequence"/>
</dbReference>
<dbReference type="PANTHER" id="PTHR42851">
    <property type="entry name" value="ALDOLASE-RELATED"/>
    <property type="match status" value="1"/>
</dbReference>
<feature type="compositionally biased region" description="Basic and acidic residues" evidence="2">
    <location>
        <begin position="362"/>
        <end position="371"/>
    </location>
</feature>
<dbReference type="SMART" id="SM00293">
    <property type="entry name" value="PWWP"/>
    <property type="match status" value="1"/>
</dbReference>
<feature type="region of interest" description="Disordered" evidence="2">
    <location>
        <begin position="513"/>
        <end position="535"/>
    </location>
</feature>
<dbReference type="Gene3D" id="2.30.30.140">
    <property type="match status" value="1"/>
</dbReference>
<feature type="region of interest" description="Disordered" evidence="2">
    <location>
        <begin position="362"/>
        <end position="387"/>
    </location>
</feature>
<feature type="coiled-coil region" evidence="1">
    <location>
        <begin position="585"/>
        <end position="612"/>
    </location>
</feature>
<evidence type="ECO:0000256" key="1">
    <source>
        <dbReference type="SAM" id="Coils"/>
    </source>
</evidence>
<evidence type="ECO:0000313" key="4">
    <source>
        <dbReference type="EMBL" id="EYU44758.1"/>
    </source>
</evidence>
<evidence type="ECO:0000313" key="5">
    <source>
        <dbReference type="Proteomes" id="UP000030748"/>
    </source>
</evidence>
<dbReference type="eggNOG" id="ENOG502QU7H">
    <property type="taxonomic scope" value="Eukaryota"/>
</dbReference>
<dbReference type="PROSITE" id="PS50812">
    <property type="entry name" value="PWWP"/>
    <property type="match status" value="1"/>
</dbReference>
<dbReference type="Pfam" id="PF00855">
    <property type="entry name" value="PWWP"/>
    <property type="match status" value="1"/>
</dbReference>
<reference evidence="4 5" key="1">
    <citation type="journal article" date="2013" name="Proc. Natl. Acad. Sci. U.S.A.">
        <title>Fine-scale variation in meiotic recombination in Mimulus inferred from population shotgun sequencing.</title>
        <authorList>
            <person name="Hellsten U."/>
            <person name="Wright K.M."/>
            <person name="Jenkins J."/>
            <person name="Shu S."/>
            <person name="Yuan Y."/>
            <person name="Wessler S.R."/>
            <person name="Schmutz J."/>
            <person name="Willis J.H."/>
            <person name="Rokhsar D.S."/>
        </authorList>
    </citation>
    <scope>NUCLEOTIDE SEQUENCE [LARGE SCALE GENOMIC DNA]</scope>
    <source>
        <strain evidence="5">cv. DUN x IM62</strain>
    </source>
</reference>
<accession>A0A022RYH4</accession>
<organism evidence="4 5">
    <name type="scientific">Erythranthe guttata</name>
    <name type="common">Yellow monkey flower</name>
    <name type="synonym">Mimulus guttatus</name>
    <dbReference type="NCBI Taxonomy" id="4155"/>
    <lineage>
        <taxon>Eukaryota</taxon>
        <taxon>Viridiplantae</taxon>
        <taxon>Streptophyta</taxon>
        <taxon>Embryophyta</taxon>
        <taxon>Tracheophyta</taxon>
        <taxon>Spermatophyta</taxon>
        <taxon>Magnoliopsida</taxon>
        <taxon>eudicotyledons</taxon>
        <taxon>Gunneridae</taxon>
        <taxon>Pentapetalae</taxon>
        <taxon>asterids</taxon>
        <taxon>lamiids</taxon>
        <taxon>Lamiales</taxon>
        <taxon>Phrymaceae</taxon>
        <taxon>Erythranthe</taxon>
    </lineage>
</organism>
<evidence type="ECO:0000259" key="3">
    <source>
        <dbReference type="PROSITE" id="PS50812"/>
    </source>
</evidence>
<name>A0A022RYH4_ERYGU</name>
<feature type="non-terminal residue" evidence="4">
    <location>
        <position position="1"/>
    </location>
</feature>
<gene>
    <name evidence="4" type="ORF">MIMGU_mgv1a025188mg</name>
</gene>
<dbReference type="AlphaFoldDB" id="A0A022RYH4"/>
<dbReference type="STRING" id="4155.A0A022RYH4"/>
<keyword evidence="1" id="KW-0175">Coiled coil</keyword>
<protein>
    <recommendedName>
        <fullName evidence="3">PWWP domain-containing protein</fullName>
    </recommendedName>
</protein>
<proteinExistence type="predicted"/>
<keyword evidence="5" id="KW-1185">Reference proteome</keyword>
<dbReference type="PANTHER" id="PTHR42851:SF12">
    <property type="entry name" value="PWWP DOMAIN PROTEIN"/>
    <property type="match status" value="1"/>
</dbReference>
<evidence type="ECO:0000256" key="2">
    <source>
        <dbReference type="SAM" id="MobiDB-lite"/>
    </source>
</evidence>
<dbReference type="SUPFAM" id="SSF63748">
    <property type="entry name" value="Tudor/PWWP/MBT"/>
    <property type="match status" value="1"/>
</dbReference>
<sequence length="620" mass="69532">ASNRAIDSALTDMRSNGSGKICSYADVALGEEETEFRVGDFVWCKLKNHPWWPGQIYDKKEASEIAIRHSQENRILVALFGDGSCSWCLPSQLIPFSKNFRQMSKNEDPSNNFLKAIQKSTDEIGRVVEANMTCKCIPLEKRCHLARQVASNAAVKPGVLVPEVDFQRLSVPEFDSSEIVSKVLNFAKGVCFDSVFDVAVLRSYLSAFYYSKGGFRLPVYCEKPVYIDGLEDKDKNILQVNDDLRVHTEIPIPGPIKDDWLSSPAISSAKSRNNFSDDIVYSRRKRKSVVELMAEVKNVEPEFRKRKRKGKEVKKVGSEIPKIPKENVSHAEKSGNGVVDGVNGGALVVKNEETEVALAEKITSDRAKDESENISTSRGRKKSKYLSSPYRNPKLDMEISSFKIESEYDEKLVNVEVKGLDRSIVKSSSDKKMSFPVSDIDVRVNELVSGIRFAAVDPLFLSKKGSLGIVCSFFSAFRSSTYYHGQDYKIYRKSKNGKKRKSLPSRVKNVENGIVQEKPGSSNRKPLKSAVKTEGKKARSKSCPKISFEETVDDLVSDVGVIRQKLEIMTAIMVNHCSRFSDEDRISLKDEMKNLTENMENASEKVRVIAEKTSLCIKES</sequence>
<dbReference type="EMBL" id="KI630210">
    <property type="protein sequence ID" value="EYU44758.1"/>
    <property type="molecule type" value="Genomic_DNA"/>
</dbReference>
<dbReference type="CDD" id="cd05162">
    <property type="entry name" value="PWWP"/>
    <property type="match status" value="1"/>
</dbReference>
<dbReference type="InterPro" id="IPR000313">
    <property type="entry name" value="PWWP_dom"/>
</dbReference>